<gene>
    <name evidence="2" type="ORF">F3Y22_tig00110325pilonHSYRG00107</name>
</gene>
<comment type="caution">
    <text evidence="2">The sequence shown here is derived from an EMBL/GenBank/DDBJ whole genome shotgun (WGS) entry which is preliminary data.</text>
</comment>
<dbReference type="PROSITE" id="PS50181">
    <property type="entry name" value="FBOX"/>
    <property type="match status" value="1"/>
</dbReference>
<organism evidence="2 3">
    <name type="scientific">Hibiscus syriacus</name>
    <name type="common">Rose of Sharon</name>
    <dbReference type="NCBI Taxonomy" id="106335"/>
    <lineage>
        <taxon>Eukaryota</taxon>
        <taxon>Viridiplantae</taxon>
        <taxon>Streptophyta</taxon>
        <taxon>Embryophyta</taxon>
        <taxon>Tracheophyta</taxon>
        <taxon>Spermatophyta</taxon>
        <taxon>Magnoliopsida</taxon>
        <taxon>eudicotyledons</taxon>
        <taxon>Gunneridae</taxon>
        <taxon>Pentapetalae</taxon>
        <taxon>rosids</taxon>
        <taxon>malvids</taxon>
        <taxon>Malvales</taxon>
        <taxon>Malvaceae</taxon>
        <taxon>Malvoideae</taxon>
        <taxon>Hibiscus</taxon>
    </lineage>
</organism>
<dbReference type="EMBL" id="VEPZ02000932">
    <property type="protein sequence ID" value="KAE8710272.1"/>
    <property type="molecule type" value="Genomic_DNA"/>
</dbReference>
<evidence type="ECO:0000313" key="2">
    <source>
        <dbReference type="EMBL" id="KAE8710272.1"/>
    </source>
</evidence>
<keyword evidence="3" id="KW-1185">Reference proteome</keyword>
<dbReference type="InterPro" id="IPR017451">
    <property type="entry name" value="F-box-assoc_interact_dom"/>
</dbReference>
<dbReference type="InterPro" id="IPR001810">
    <property type="entry name" value="F-box_dom"/>
</dbReference>
<dbReference type="Gene3D" id="1.20.1280.50">
    <property type="match status" value="1"/>
</dbReference>
<dbReference type="SMART" id="SM00256">
    <property type="entry name" value="FBOX"/>
    <property type="match status" value="1"/>
</dbReference>
<dbReference type="Pfam" id="PF12937">
    <property type="entry name" value="F-box-like"/>
    <property type="match status" value="1"/>
</dbReference>
<dbReference type="Pfam" id="PF07734">
    <property type="entry name" value="FBA_1"/>
    <property type="match status" value="1"/>
</dbReference>
<dbReference type="SUPFAM" id="SSF81383">
    <property type="entry name" value="F-box domain"/>
    <property type="match status" value="1"/>
</dbReference>
<dbReference type="InterPro" id="IPR006527">
    <property type="entry name" value="F-box-assoc_dom_typ1"/>
</dbReference>
<evidence type="ECO:0000313" key="3">
    <source>
        <dbReference type="Proteomes" id="UP000436088"/>
    </source>
</evidence>
<dbReference type="InterPro" id="IPR036047">
    <property type="entry name" value="F-box-like_dom_sf"/>
</dbReference>
<protein>
    <recommendedName>
        <fullName evidence="1">F-box domain-containing protein</fullName>
    </recommendedName>
</protein>
<feature type="domain" description="F-box" evidence="1">
    <location>
        <begin position="8"/>
        <end position="54"/>
    </location>
</feature>
<name>A0A6A3B4R0_HIBSY</name>
<sequence>MRKGQPEANMTDRLPREIIVNILSLLPLTSLLNSKLVCRAWRTLIQDPFLIRKHLDEAAGNDPSFVLESIRTIPDQRYFIDFFDHSEGKMISKKLPGFPTTMHLVDSCDGLLCLHDTSRTVFICNPFTRVYVKLRKPVKCPTVVQILTIGTPFWRNLGTVPYHFYPSRSKTFVNGRFHWLSRPNKYTKASLLISFDLETEQFQEVTKADCCCASDMCFRQLTVVRGCPSAGAFHGDDERSEIWVIKEYGVKESWIKEFTIGTYLPPTLIAQREIRQLRYSNPNLLVQVLCVLKSGEILLEFLSSALVLYDPQYETFKELGFWKCVIASK</sequence>
<evidence type="ECO:0000259" key="1">
    <source>
        <dbReference type="PROSITE" id="PS50181"/>
    </source>
</evidence>
<dbReference type="NCBIfam" id="TIGR01640">
    <property type="entry name" value="F_box_assoc_1"/>
    <property type="match status" value="1"/>
</dbReference>
<proteinExistence type="predicted"/>
<dbReference type="PANTHER" id="PTHR31672:SF13">
    <property type="entry name" value="F-BOX PROTEIN CPR30-LIKE"/>
    <property type="match status" value="1"/>
</dbReference>
<dbReference type="InterPro" id="IPR050796">
    <property type="entry name" value="SCF_F-box_component"/>
</dbReference>
<accession>A0A6A3B4R0</accession>
<dbReference type="AlphaFoldDB" id="A0A6A3B4R0"/>
<dbReference type="PANTHER" id="PTHR31672">
    <property type="entry name" value="BNACNNG10540D PROTEIN"/>
    <property type="match status" value="1"/>
</dbReference>
<reference evidence="2" key="1">
    <citation type="submission" date="2019-09" db="EMBL/GenBank/DDBJ databases">
        <title>Draft genome information of white flower Hibiscus syriacus.</title>
        <authorList>
            <person name="Kim Y.-M."/>
        </authorList>
    </citation>
    <scope>NUCLEOTIDE SEQUENCE [LARGE SCALE GENOMIC DNA]</scope>
    <source>
        <strain evidence="2">YM2019G1</strain>
    </source>
</reference>
<dbReference type="Proteomes" id="UP000436088">
    <property type="component" value="Unassembled WGS sequence"/>
</dbReference>